<protein>
    <submittedName>
        <fullName evidence="1">DUF3604 domain-containing protein</fullName>
    </submittedName>
</protein>
<name>A0A6L7GAH5_9RHOB</name>
<dbReference type="AlphaFoldDB" id="A0A6L7GAH5"/>
<dbReference type="Gene3D" id="3.20.20.140">
    <property type="entry name" value="Metal-dependent hydrolases"/>
    <property type="match status" value="1"/>
</dbReference>
<organism evidence="1 2">
    <name type="scientific">Pseudooceanicola albus</name>
    <dbReference type="NCBI Taxonomy" id="2692189"/>
    <lineage>
        <taxon>Bacteria</taxon>
        <taxon>Pseudomonadati</taxon>
        <taxon>Pseudomonadota</taxon>
        <taxon>Alphaproteobacteria</taxon>
        <taxon>Rhodobacterales</taxon>
        <taxon>Paracoccaceae</taxon>
        <taxon>Pseudooceanicola</taxon>
    </lineage>
</organism>
<evidence type="ECO:0000313" key="2">
    <source>
        <dbReference type="Proteomes" id="UP000477911"/>
    </source>
</evidence>
<proteinExistence type="predicted"/>
<reference evidence="1 2" key="1">
    <citation type="submission" date="2019-12" db="EMBL/GenBank/DDBJ databases">
        <authorList>
            <person name="Li M."/>
        </authorList>
    </citation>
    <scope>NUCLEOTIDE SEQUENCE [LARGE SCALE GENOMIC DNA]</scope>
    <source>
        <strain evidence="1 2">GBMRC 2024</strain>
    </source>
</reference>
<dbReference type="InterPro" id="IPR016195">
    <property type="entry name" value="Pol/histidinol_Pase-like"/>
</dbReference>
<accession>A0A6L7GAH5</accession>
<dbReference type="Pfam" id="PF12228">
    <property type="entry name" value="DUF3604"/>
    <property type="match status" value="2"/>
</dbReference>
<dbReference type="EMBL" id="WUMU01000033">
    <property type="protein sequence ID" value="MXN20682.1"/>
    <property type="molecule type" value="Genomic_DNA"/>
</dbReference>
<dbReference type="InterPro" id="IPR022028">
    <property type="entry name" value="DUF3604"/>
</dbReference>
<dbReference type="Proteomes" id="UP000477911">
    <property type="component" value="Unassembled WGS sequence"/>
</dbReference>
<dbReference type="SUPFAM" id="SSF89550">
    <property type="entry name" value="PHP domain-like"/>
    <property type="match status" value="1"/>
</dbReference>
<comment type="caution">
    <text evidence="1">The sequence shown here is derived from an EMBL/GenBank/DDBJ whole genome shotgun (WGS) entry which is preliminary data.</text>
</comment>
<keyword evidence="2" id="KW-1185">Reference proteome</keyword>
<gene>
    <name evidence="1" type="ORF">GR170_22865</name>
</gene>
<evidence type="ECO:0000313" key="1">
    <source>
        <dbReference type="EMBL" id="MXN20682.1"/>
    </source>
</evidence>
<sequence length="789" mass="86077">MCGFQMFIAMQFCQGGDRNTQGAPMTIKRDVDPELIGESRLRTIPGTDPALFGTAVMDGPSHVEVRSYQTFRITYTTGKLGLDDTGAIRVALRLISDAGALQTSDPTAPNYVTARASGEGQLMLKYDRNGGQRPWNETLTIYQRGGYLKPGETIEIILGDTSQGSPGLLMSTFFEGARVFRVLADVQATGNFIPLPDTRLEFTVGAGPLHRYLGVLPTRRRPGEAFCLGLKAEDLWGNPTSQGPTRFRVESSVPVAGLPEVIDFAPESGALRLDGLSVAEKGLLTLRLTSEQGHLVEAGPLQIRDGAAHYWGDLHGQTGETVGTNSIEHYFDFARNKSFLDVTSHQANDFQIKPAFWDKLNRLTAEVNEPGVFTVLPGYEWSGNTAVGGDHNVFFREEGANIYRCSHALVEEHDDLDADAHTLTDLYAKLHAEPVDAVMYAHVGGRYANIFYDHDPKLEAAVEVHSAWGSFEWVLTDGFPIRRRVGVVANSDGHKGRPGASYPGASFFGAYGGLTCFLMEENTRDSVFEAIRRRHTYGTSGPRVAIDVTATLPEGGTLFHRNPAAQPDCQHETVTRCTMGDIVRSAGDKAMVSVAVEAPVGIESIELRSANEVVTLWRGYEDKDLGDRLRLMWSGAEYRGRGRNTRWQGRVQVSDGKIARFAPVNRLNPEQPLQQVGSDSAIFNTITTGNRMGCDMWLEGSTATLALTTNHGALTLSPSDMGVAPVVMEAGGLARKLVAQRLPDGPLPRSAAFEAEVAIAETGDTPVWLCVNFEDGNQAWTSPMYLFRD</sequence>